<comment type="catalytic activity">
    <reaction evidence="9 10">
        <text>L-threonyl-[protein] + FAD = FMN-L-threonyl-[protein] + AMP + H(+)</text>
        <dbReference type="Rhea" id="RHEA:36847"/>
        <dbReference type="Rhea" id="RHEA-COMP:11060"/>
        <dbReference type="Rhea" id="RHEA-COMP:11061"/>
        <dbReference type="ChEBI" id="CHEBI:15378"/>
        <dbReference type="ChEBI" id="CHEBI:30013"/>
        <dbReference type="ChEBI" id="CHEBI:57692"/>
        <dbReference type="ChEBI" id="CHEBI:74257"/>
        <dbReference type="ChEBI" id="CHEBI:456215"/>
        <dbReference type="EC" id="2.7.1.180"/>
    </reaction>
</comment>
<name>A0A2K9NTE0_BACTC</name>
<feature type="binding site" evidence="11">
    <location>
        <position position="271"/>
    </location>
    <ligand>
        <name>Mg(2+)</name>
        <dbReference type="ChEBI" id="CHEBI:18420"/>
    </ligand>
</feature>
<evidence type="ECO:0000256" key="6">
    <source>
        <dbReference type="ARBA" id="ARBA00022827"/>
    </source>
</evidence>
<keyword evidence="5 10" id="KW-0479">Metal-binding</keyword>
<dbReference type="InterPro" id="IPR024932">
    <property type="entry name" value="ApbE"/>
</dbReference>
<proteinExistence type="inferred from homology"/>
<dbReference type="EMBL" id="CP025704">
    <property type="protein sequence ID" value="AUN98014.1"/>
    <property type="molecule type" value="Genomic_DNA"/>
</dbReference>
<evidence type="ECO:0000256" key="4">
    <source>
        <dbReference type="ARBA" id="ARBA00022679"/>
    </source>
</evidence>
<dbReference type="KEGG" id="bsto:C0V70_07805"/>
<evidence type="ECO:0000256" key="7">
    <source>
        <dbReference type="ARBA" id="ARBA00022842"/>
    </source>
</evidence>
<keyword evidence="4 10" id="KW-0808">Transferase</keyword>
<keyword evidence="7 10" id="KW-0460">Magnesium</keyword>
<dbReference type="Proteomes" id="UP000235584">
    <property type="component" value="Chromosome"/>
</dbReference>
<dbReference type="Pfam" id="PF02424">
    <property type="entry name" value="ApbE"/>
    <property type="match status" value="1"/>
</dbReference>
<evidence type="ECO:0000256" key="9">
    <source>
        <dbReference type="ARBA" id="ARBA00048540"/>
    </source>
</evidence>
<evidence type="ECO:0000256" key="1">
    <source>
        <dbReference type="ARBA" id="ARBA00011955"/>
    </source>
</evidence>
<dbReference type="InterPro" id="IPR003374">
    <property type="entry name" value="ApbE-like_sf"/>
</dbReference>
<dbReference type="PIRSF" id="PIRSF006268">
    <property type="entry name" value="ApbE"/>
    <property type="match status" value="1"/>
</dbReference>
<evidence type="ECO:0000256" key="8">
    <source>
        <dbReference type="ARBA" id="ARBA00031306"/>
    </source>
</evidence>
<evidence type="ECO:0000256" key="5">
    <source>
        <dbReference type="ARBA" id="ARBA00022723"/>
    </source>
</evidence>
<evidence type="ECO:0000313" key="12">
    <source>
        <dbReference type="EMBL" id="AUN98014.1"/>
    </source>
</evidence>
<comment type="cofactor">
    <cofactor evidence="11">
        <name>Mg(2+)</name>
        <dbReference type="ChEBI" id="CHEBI:18420"/>
    </cofactor>
    <cofactor evidence="11">
        <name>Mn(2+)</name>
        <dbReference type="ChEBI" id="CHEBI:29035"/>
    </cofactor>
    <text evidence="11">Magnesium. Can also use manganese.</text>
</comment>
<keyword evidence="3 10" id="KW-0285">Flavoprotein</keyword>
<dbReference type="GO" id="GO:0016740">
    <property type="term" value="F:transferase activity"/>
    <property type="evidence" value="ECO:0007669"/>
    <property type="project" value="UniProtKB-UniRule"/>
</dbReference>
<accession>A0A2K9NTE0</accession>
<dbReference type="RefSeq" id="WP_102243305.1">
    <property type="nucleotide sequence ID" value="NZ_CP025704.1"/>
</dbReference>
<evidence type="ECO:0000313" key="13">
    <source>
        <dbReference type="Proteomes" id="UP000235584"/>
    </source>
</evidence>
<protein>
    <recommendedName>
        <fullName evidence="2 10">FAD:protein FMN transferase</fullName>
        <ecNumber evidence="1 10">2.7.1.180</ecNumber>
    </recommendedName>
    <alternativeName>
        <fullName evidence="8 10">Flavin transferase</fullName>
    </alternativeName>
</protein>
<dbReference type="PANTHER" id="PTHR30040">
    <property type="entry name" value="THIAMINE BIOSYNTHESIS LIPOPROTEIN APBE"/>
    <property type="match status" value="1"/>
</dbReference>
<feature type="binding site" evidence="11">
    <location>
        <position position="154"/>
    </location>
    <ligand>
        <name>Mg(2+)</name>
        <dbReference type="ChEBI" id="CHEBI:18420"/>
    </ligand>
</feature>
<keyword evidence="6 10" id="KW-0274">FAD</keyword>
<comment type="similarity">
    <text evidence="10">Belongs to the ApbE family.</text>
</comment>
<evidence type="ECO:0000256" key="10">
    <source>
        <dbReference type="PIRNR" id="PIRNR006268"/>
    </source>
</evidence>
<dbReference type="SUPFAM" id="SSF143631">
    <property type="entry name" value="ApbE-like"/>
    <property type="match status" value="1"/>
</dbReference>
<dbReference type="EC" id="2.7.1.180" evidence="1 10"/>
<evidence type="ECO:0000256" key="11">
    <source>
        <dbReference type="PIRSR" id="PIRSR006268-2"/>
    </source>
</evidence>
<dbReference type="PANTHER" id="PTHR30040:SF2">
    <property type="entry name" value="FAD:PROTEIN FMN TRANSFERASE"/>
    <property type="match status" value="1"/>
</dbReference>
<sequence length="320" mass="35907">MNQVTCQKTYQVMGGEFQFLCFPQSFLSREDVYALFEEAYQEVKRIEEKFTDFKESYFSRINSMAGVGHVDIDEETLGLVKKSLEVSENSNGVFDISFASIGHWWRAHKDEGKVLSEDFIKEHLKYIDYRLIKLDEKKKTIFLPLSQMRIGLGGIGKGYAVDRVYDLFKKRGLVNFYINGSGDIRVAAELTAPRSWRIGIRNPLSSDPKKAVGVIQLHNGAVASSGGYVHNVGGDRFNNHIIHPQTGMSAREIIGSTVLADNAITADTTATILMNLSKKEGIEYLNKRQLFGLVFCKEGKSYLSEVALKHFGMEVKGPAL</sequence>
<reference evidence="12 13" key="1">
    <citation type="submission" date="2018-01" db="EMBL/GenBank/DDBJ databases">
        <title>Complete genome sequence of Bacteriovorax stolpii DSM12778.</title>
        <authorList>
            <person name="Tang B."/>
            <person name="Chang J."/>
        </authorList>
    </citation>
    <scope>NUCLEOTIDE SEQUENCE [LARGE SCALE GENOMIC DNA]</scope>
    <source>
        <strain evidence="12 13">DSM 12778</strain>
    </source>
</reference>
<feature type="binding site" evidence="11">
    <location>
        <position position="267"/>
    </location>
    <ligand>
        <name>Mg(2+)</name>
        <dbReference type="ChEBI" id="CHEBI:18420"/>
    </ligand>
</feature>
<dbReference type="Gene3D" id="3.10.520.10">
    <property type="entry name" value="ApbE-like domains"/>
    <property type="match status" value="1"/>
</dbReference>
<dbReference type="GO" id="GO:0046872">
    <property type="term" value="F:metal ion binding"/>
    <property type="evidence" value="ECO:0007669"/>
    <property type="project" value="UniProtKB-UniRule"/>
</dbReference>
<keyword evidence="13" id="KW-1185">Reference proteome</keyword>
<gene>
    <name evidence="12" type="ORF">C0V70_07805</name>
</gene>
<organism evidence="12 13">
    <name type="scientific">Bacteriovorax stolpii</name>
    <name type="common">Bdellovibrio stolpii</name>
    <dbReference type="NCBI Taxonomy" id="960"/>
    <lineage>
        <taxon>Bacteria</taxon>
        <taxon>Pseudomonadati</taxon>
        <taxon>Bdellovibrionota</taxon>
        <taxon>Bacteriovoracia</taxon>
        <taxon>Bacteriovoracales</taxon>
        <taxon>Bacteriovoracaceae</taxon>
        <taxon>Bacteriovorax</taxon>
    </lineage>
</organism>
<evidence type="ECO:0000256" key="3">
    <source>
        <dbReference type="ARBA" id="ARBA00022630"/>
    </source>
</evidence>
<evidence type="ECO:0000256" key="2">
    <source>
        <dbReference type="ARBA" id="ARBA00016337"/>
    </source>
</evidence>
<dbReference type="AlphaFoldDB" id="A0A2K9NTE0"/>